<organism evidence="2 3">
    <name type="scientific">Candidatus Uhrbacteria bacterium RIFCSPLOWO2_01_FULL_53_9</name>
    <dbReference type="NCBI Taxonomy" id="1802403"/>
    <lineage>
        <taxon>Bacteria</taxon>
        <taxon>Candidatus Uhriibacteriota</taxon>
    </lineage>
</organism>
<feature type="transmembrane region" description="Helical" evidence="1">
    <location>
        <begin position="21"/>
        <end position="40"/>
    </location>
</feature>
<keyword evidence="1" id="KW-0812">Transmembrane</keyword>
<sequence length="69" mass="7391">MISLKEILRGVLPFANLDERPIVLTILVCVCVLAVLVGIVADSTALIVMGAIFSQLLLVGACLIVRDRE</sequence>
<evidence type="ECO:0000256" key="1">
    <source>
        <dbReference type="SAM" id="Phobius"/>
    </source>
</evidence>
<comment type="caution">
    <text evidence="2">The sequence shown here is derived from an EMBL/GenBank/DDBJ whole genome shotgun (WGS) entry which is preliminary data.</text>
</comment>
<evidence type="ECO:0000313" key="3">
    <source>
        <dbReference type="Proteomes" id="UP000176932"/>
    </source>
</evidence>
<keyword evidence="1" id="KW-0472">Membrane</keyword>
<protein>
    <submittedName>
        <fullName evidence="2">Uncharacterized protein</fullName>
    </submittedName>
</protein>
<accession>A0A1F7UXP6</accession>
<name>A0A1F7UXP6_9BACT</name>
<dbReference type="EMBL" id="MGEL01000044">
    <property type="protein sequence ID" value="OGL83039.1"/>
    <property type="molecule type" value="Genomic_DNA"/>
</dbReference>
<evidence type="ECO:0000313" key="2">
    <source>
        <dbReference type="EMBL" id="OGL83039.1"/>
    </source>
</evidence>
<reference evidence="2 3" key="1">
    <citation type="journal article" date="2016" name="Nat. Commun.">
        <title>Thousands of microbial genomes shed light on interconnected biogeochemical processes in an aquifer system.</title>
        <authorList>
            <person name="Anantharaman K."/>
            <person name="Brown C.T."/>
            <person name="Hug L.A."/>
            <person name="Sharon I."/>
            <person name="Castelle C.J."/>
            <person name="Probst A.J."/>
            <person name="Thomas B.C."/>
            <person name="Singh A."/>
            <person name="Wilkins M.J."/>
            <person name="Karaoz U."/>
            <person name="Brodie E.L."/>
            <person name="Williams K.H."/>
            <person name="Hubbard S.S."/>
            <person name="Banfield J.F."/>
        </authorList>
    </citation>
    <scope>NUCLEOTIDE SEQUENCE [LARGE SCALE GENOMIC DNA]</scope>
</reference>
<proteinExistence type="predicted"/>
<feature type="transmembrane region" description="Helical" evidence="1">
    <location>
        <begin position="46"/>
        <end position="65"/>
    </location>
</feature>
<dbReference type="AlphaFoldDB" id="A0A1F7UXP6"/>
<keyword evidence="1" id="KW-1133">Transmembrane helix</keyword>
<dbReference type="Proteomes" id="UP000176932">
    <property type="component" value="Unassembled WGS sequence"/>
</dbReference>
<gene>
    <name evidence="2" type="ORF">A3B32_02705</name>
</gene>